<feature type="region of interest" description="Disordered" evidence="1">
    <location>
        <begin position="1"/>
        <end position="93"/>
    </location>
</feature>
<dbReference type="EMBL" id="AP008246">
    <property type="protein sequence ID" value="BAD89461.1"/>
    <property type="molecule type" value="Genomic_DNA"/>
</dbReference>
<dbReference type="AlphaFoldDB" id="Q5F1X4"/>
<accession>Q5F1X4</accession>
<organism evidence="2">
    <name type="scientific">Oryza sativa subsp. japonica</name>
    <name type="common">Rice</name>
    <dbReference type="NCBI Taxonomy" id="39947"/>
    <lineage>
        <taxon>Eukaryota</taxon>
        <taxon>Viridiplantae</taxon>
        <taxon>Streptophyta</taxon>
        <taxon>Embryophyta</taxon>
        <taxon>Tracheophyta</taxon>
        <taxon>Spermatophyta</taxon>
        <taxon>Magnoliopsida</taxon>
        <taxon>Liliopsida</taxon>
        <taxon>Poales</taxon>
        <taxon>Poaceae</taxon>
        <taxon>BOP clade</taxon>
        <taxon>Oryzoideae</taxon>
        <taxon>Oryzeae</taxon>
        <taxon>Oryzinae</taxon>
        <taxon>Oryza</taxon>
        <taxon>Oryza sativa</taxon>
    </lineage>
</organism>
<feature type="compositionally biased region" description="Basic and acidic residues" evidence="1">
    <location>
        <begin position="62"/>
        <end position="75"/>
    </location>
</feature>
<evidence type="ECO:0000256" key="1">
    <source>
        <dbReference type="SAM" id="MobiDB-lite"/>
    </source>
</evidence>
<evidence type="ECO:0000313" key="2">
    <source>
        <dbReference type="EMBL" id="BAD89461.1"/>
    </source>
</evidence>
<feature type="compositionally biased region" description="Basic and acidic residues" evidence="1">
    <location>
        <begin position="8"/>
        <end position="37"/>
    </location>
</feature>
<gene>
    <name evidence="2" type="primary">B1642C07.51</name>
</gene>
<reference evidence="2" key="1">
    <citation type="submission" date="2005-01" db="EMBL/GenBank/DDBJ databases">
        <title>Oryza sativa nipponbare(GA3) genomic DNA, chromosome 1, BAC clone:B1642C07.</title>
        <authorList>
            <person name="Sasaki T."/>
            <person name="Matsumoto T."/>
            <person name="Fujisawa M."/>
        </authorList>
    </citation>
    <scope>NUCLEOTIDE SEQUENCE</scope>
</reference>
<name>Q5F1X4_ORYSJ</name>
<proteinExistence type="predicted"/>
<sequence>MATWRRGTGREADGTGPRRRDVGGDGQRQRAARERRWNVMVTAARGGATARGGDSSAGREAAAAERGDGDGDGPRRRGARGRLGAVWQRRGKG</sequence>
<feature type="compositionally biased region" description="Low complexity" evidence="1">
    <location>
        <begin position="42"/>
        <end position="61"/>
    </location>
</feature>
<protein>
    <submittedName>
        <fullName evidence="2">Uncharacterized protein B1642C07.51</fullName>
    </submittedName>
</protein>